<accession>A0A3L6QW11</accession>
<dbReference type="InterPro" id="IPR029481">
    <property type="entry name" value="ABC_trans_N"/>
</dbReference>
<keyword evidence="2 6" id="KW-0812">Transmembrane</keyword>
<evidence type="ECO:0000256" key="1">
    <source>
        <dbReference type="ARBA" id="ARBA00004141"/>
    </source>
</evidence>
<keyword evidence="4 6" id="KW-0472">Membrane</keyword>
<feature type="transmembrane region" description="Helical" evidence="6">
    <location>
        <begin position="735"/>
        <end position="754"/>
    </location>
</feature>
<dbReference type="InterPro" id="IPR027417">
    <property type="entry name" value="P-loop_NTPase"/>
</dbReference>
<evidence type="ECO:0000313" key="11">
    <source>
        <dbReference type="EMBL" id="RLM91392.1"/>
    </source>
</evidence>
<evidence type="ECO:0000256" key="6">
    <source>
        <dbReference type="SAM" id="Phobius"/>
    </source>
</evidence>
<dbReference type="Pfam" id="PF01061">
    <property type="entry name" value="ABC2_membrane"/>
    <property type="match status" value="2"/>
</dbReference>
<keyword evidence="3 6" id="KW-1133">Transmembrane helix</keyword>
<feature type="transmembrane region" description="Helical" evidence="6">
    <location>
        <begin position="797"/>
        <end position="816"/>
    </location>
</feature>
<feature type="domain" description="Plant PDR ABC transporter associated" evidence="9">
    <location>
        <begin position="495"/>
        <end position="552"/>
    </location>
</feature>
<dbReference type="EMBL" id="PQIB02000010">
    <property type="protein sequence ID" value="RLM91392.1"/>
    <property type="molecule type" value="Genomic_DNA"/>
</dbReference>
<reference evidence="12" key="1">
    <citation type="journal article" date="2019" name="Nat. Commun.">
        <title>The genome of broomcorn millet.</title>
        <authorList>
            <person name="Zou C."/>
            <person name="Miki D."/>
            <person name="Li D."/>
            <person name="Tang Q."/>
            <person name="Xiao L."/>
            <person name="Rajput S."/>
            <person name="Deng P."/>
            <person name="Jia W."/>
            <person name="Huang R."/>
            <person name="Zhang M."/>
            <person name="Sun Y."/>
            <person name="Hu J."/>
            <person name="Fu X."/>
            <person name="Schnable P.S."/>
            <person name="Li F."/>
            <person name="Zhang H."/>
            <person name="Feng B."/>
            <person name="Zhu X."/>
            <person name="Liu R."/>
            <person name="Schnable J.C."/>
            <person name="Zhu J.-K."/>
            <person name="Zhang H."/>
        </authorList>
    </citation>
    <scope>NUCLEOTIDE SEQUENCE [LARGE SCALE GENOMIC DNA]</scope>
</reference>
<gene>
    <name evidence="11" type="ORF">C2845_PM08G24490</name>
</gene>
<keyword evidence="12" id="KW-1185">Reference proteome</keyword>
<feature type="transmembrane region" description="Helical" evidence="6">
    <location>
        <begin position="361"/>
        <end position="383"/>
    </location>
</feature>
<feature type="domain" description="ABC-2 type transporter transmembrane" evidence="8">
    <location>
        <begin position="301"/>
        <end position="471"/>
    </location>
</feature>
<dbReference type="GO" id="GO:0016020">
    <property type="term" value="C:membrane"/>
    <property type="evidence" value="ECO:0007669"/>
    <property type="project" value="UniProtKB-SubCell"/>
</dbReference>
<proteinExistence type="predicted"/>
<dbReference type="Proteomes" id="UP000275267">
    <property type="component" value="Unassembled WGS sequence"/>
</dbReference>
<feature type="transmembrane region" description="Helical" evidence="6">
    <location>
        <begin position="395"/>
        <end position="414"/>
    </location>
</feature>
<dbReference type="GO" id="GO:0005524">
    <property type="term" value="F:ATP binding"/>
    <property type="evidence" value="ECO:0007669"/>
    <property type="project" value="InterPro"/>
</dbReference>
<evidence type="ECO:0000256" key="2">
    <source>
        <dbReference type="ARBA" id="ARBA00022692"/>
    </source>
</evidence>
<feature type="transmembrane region" description="Helical" evidence="6">
    <location>
        <begin position="517"/>
        <end position="543"/>
    </location>
</feature>
<feature type="domain" description="ABC transporter" evidence="7">
    <location>
        <begin position="170"/>
        <end position="266"/>
    </location>
</feature>
<feature type="transmembrane region" description="Helical" evidence="6">
    <location>
        <begin position="420"/>
        <end position="443"/>
    </location>
</feature>
<dbReference type="Pfam" id="PF08370">
    <property type="entry name" value="PDR_assoc"/>
    <property type="match status" value="1"/>
</dbReference>
<dbReference type="Pfam" id="PF00005">
    <property type="entry name" value="ABC_tran"/>
    <property type="match status" value="1"/>
</dbReference>
<dbReference type="GO" id="GO:0140359">
    <property type="term" value="F:ABC-type transporter activity"/>
    <property type="evidence" value="ECO:0007669"/>
    <property type="project" value="InterPro"/>
</dbReference>
<evidence type="ECO:0000259" key="8">
    <source>
        <dbReference type="Pfam" id="PF01061"/>
    </source>
</evidence>
<evidence type="ECO:0000256" key="3">
    <source>
        <dbReference type="ARBA" id="ARBA00022989"/>
    </source>
</evidence>
<dbReference type="GO" id="GO:0016887">
    <property type="term" value="F:ATP hydrolysis activity"/>
    <property type="evidence" value="ECO:0007669"/>
    <property type="project" value="InterPro"/>
</dbReference>
<sequence length="877" mass="98331">MEMLSRSLHGMASPDATPYFSGASSRRRSGADEVDDEEALQWAAMERLPSFERLRTGLVRAAAAAAHGHEEVDVRAMGLAQRQAFVDRVFRVAEEDNERFLKKLRARIDRAGIQIPTVEVRFRDLSVEAECHVGTRALPTLANAALDAAESLLGLLGVNLGGKRRPLRILKDVSGVVRPSRMTLLLGPPSSGKTTLLLALDGKLDPSLEVSGEVTYNGYGLDEFVPQKTAAYISQNDVHDGEMTVKEVLDFSARCQGVGQRYGVGEEGEAAGDLSRPEVDLFMKATSVHGATLQMDYILRQMHTRNEEDGQLYIGALVYVMIVNMFNGFAESALILARLPVLYRHRDFLFYRPWTFTLPNVLLRVPASLFESIVWAAITYYTIGFAPEASRFFKHLIAVFFIQQMAAGLFRLVSGMCRTVVITNTAGSLAVLFMFVLGGFILPKDAISKWLIWGYYCSPLTYGYIALAANEMHSPRWMDKFGQICKLTRDHTSAAPDGRRLGVAVLENAGILTSKEWYWIATGALLGFTILFNVLFTLSLMYLNPVGKPQAILPEETDTSIENTQEGKEMSDITQTSKVPTSEPLSPNSMITLDKVLEQLRGQSQITSDRSHRNASVRIAPGRGMILPFEPLSMSFSEINYYVNMPASSTDLLIIIGSMYFAVAFVGFENCVTAQPVIAVERTVFYRERAAGMYSAIPYALSQVVVEIPYVFVETVIYSLIVYSMMSFQWTPAKFFWFFYISFLTFLYFTYYGMMSVAITPNPQVASIFAAAFYSLFNLFSGFIIPRSKIPKWWIWYYWICPVAWTVYGLIVSQYGDVEDFIKVPGQPDKQVRTFIKDYFGYDPDFMGVVAGVLAGFTVLFAFTYVYCIKKFNFQQR</sequence>
<evidence type="ECO:0000259" key="10">
    <source>
        <dbReference type="Pfam" id="PF14510"/>
    </source>
</evidence>
<feature type="domain" description="Pleiotropic ABC efflux transporter N-terminal" evidence="10">
    <location>
        <begin position="94"/>
        <end position="144"/>
    </location>
</feature>
<dbReference type="InterPro" id="IPR013525">
    <property type="entry name" value="ABC2_TM"/>
</dbReference>
<dbReference type="STRING" id="4540.A0A3L6QW11"/>
<protein>
    <submittedName>
        <fullName evidence="11">ABC transporter G family member 38-like</fullName>
    </submittedName>
</protein>
<dbReference type="InterPro" id="IPR003439">
    <property type="entry name" value="ABC_transporter-like_ATP-bd"/>
</dbReference>
<dbReference type="PANTHER" id="PTHR48040:SF10">
    <property type="entry name" value="ABC TRANSPORTER DOMAIN-CONTAINING PROTEIN"/>
    <property type="match status" value="1"/>
</dbReference>
<evidence type="ECO:0000259" key="7">
    <source>
        <dbReference type="Pfam" id="PF00005"/>
    </source>
</evidence>
<feature type="region of interest" description="Disordered" evidence="5">
    <location>
        <begin position="562"/>
        <end position="588"/>
    </location>
</feature>
<dbReference type="SUPFAM" id="SSF52540">
    <property type="entry name" value="P-loop containing nucleoside triphosphate hydrolases"/>
    <property type="match status" value="1"/>
</dbReference>
<dbReference type="Pfam" id="PF14510">
    <property type="entry name" value="ABC_trans_N"/>
    <property type="match status" value="1"/>
</dbReference>
<feature type="compositionally biased region" description="Polar residues" evidence="5">
    <location>
        <begin position="572"/>
        <end position="588"/>
    </location>
</feature>
<dbReference type="Gene3D" id="3.40.50.300">
    <property type="entry name" value="P-loop containing nucleotide triphosphate hydrolases"/>
    <property type="match status" value="1"/>
</dbReference>
<feature type="transmembrane region" description="Helical" evidence="6">
    <location>
        <begin position="766"/>
        <end position="785"/>
    </location>
</feature>
<feature type="domain" description="ABC-2 type transporter transmembrane" evidence="8">
    <location>
        <begin position="629"/>
        <end position="815"/>
    </location>
</feature>
<feature type="transmembrane region" description="Helical" evidence="6">
    <location>
        <begin position="846"/>
        <end position="868"/>
    </location>
</feature>
<feature type="transmembrane region" description="Helical" evidence="6">
    <location>
        <begin position="450"/>
        <end position="469"/>
    </location>
</feature>
<name>A0A3L6QW11_PANMI</name>
<organism evidence="11 12">
    <name type="scientific">Panicum miliaceum</name>
    <name type="common">Proso millet</name>
    <name type="synonym">Broomcorn millet</name>
    <dbReference type="NCBI Taxonomy" id="4540"/>
    <lineage>
        <taxon>Eukaryota</taxon>
        <taxon>Viridiplantae</taxon>
        <taxon>Streptophyta</taxon>
        <taxon>Embryophyta</taxon>
        <taxon>Tracheophyta</taxon>
        <taxon>Spermatophyta</taxon>
        <taxon>Magnoliopsida</taxon>
        <taxon>Liliopsida</taxon>
        <taxon>Poales</taxon>
        <taxon>Poaceae</taxon>
        <taxon>PACMAD clade</taxon>
        <taxon>Panicoideae</taxon>
        <taxon>Panicodae</taxon>
        <taxon>Paniceae</taxon>
        <taxon>Panicinae</taxon>
        <taxon>Panicum</taxon>
        <taxon>Panicum sect. Panicum</taxon>
    </lineage>
</organism>
<feature type="transmembrane region" description="Helical" evidence="6">
    <location>
        <begin position="312"/>
        <end position="341"/>
    </location>
</feature>
<comment type="subcellular location">
    <subcellularLocation>
        <location evidence="1">Membrane</location>
        <topology evidence="1">Multi-pass membrane protein</topology>
    </subcellularLocation>
</comment>
<evidence type="ECO:0000259" key="9">
    <source>
        <dbReference type="Pfam" id="PF08370"/>
    </source>
</evidence>
<evidence type="ECO:0000256" key="5">
    <source>
        <dbReference type="SAM" id="MobiDB-lite"/>
    </source>
</evidence>
<dbReference type="OrthoDB" id="825072at2759"/>
<dbReference type="InterPro" id="IPR013581">
    <property type="entry name" value="PDR_assoc"/>
</dbReference>
<comment type="caution">
    <text evidence="11">The sequence shown here is derived from an EMBL/GenBank/DDBJ whole genome shotgun (WGS) entry which is preliminary data.</text>
</comment>
<dbReference type="AlphaFoldDB" id="A0A3L6QW11"/>
<dbReference type="PANTHER" id="PTHR48040">
    <property type="entry name" value="PLEIOTROPIC DRUG RESISTANCE PROTEIN 1-LIKE ISOFORM X1"/>
    <property type="match status" value="1"/>
</dbReference>
<feature type="transmembrane region" description="Helical" evidence="6">
    <location>
        <begin position="652"/>
        <end position="679"/>
    </location>
</feature>
<evidence type="ECO:0000256" key="4">
    <source>
        <dbReference type="ARBA" id="ARBA00023136"/>
    </source>
</evidence>
<evidence type="ECO:0000313" key="12">
    <source>
        <dbReference type="Proteomes" id="UP000275267"/>
    </source>
</evidence>